<dbReference type="InterPro" id="IPR016162">
    <property type="entry name" value="Ald_DH_N"/>
</dbReference>
<evidence type="ECO:0000313" key="5">
    <source>
        <dbReference type="Proteomes" id="UP000030686"/>
    </source>
</evidence>
<dbReference type="Proteomes" id="UP000030686">
    <property type="component" value="Unassembled WGS sequence"/>
</dbReference>
<dbReference type="AlphaFoldDB" id="W6Q156"/>
<dbReference type="Gene3D" id="3.40.605.10">
    <property type="entry name" value="Aldehyde Dehydrogenase, Chain A, domain 1"/>
    <property type="match status" value="1"/>
</dbReference>
<dbReference type="OrthoDB" id="310895at2759"/>
<feature type="domain" description="Aldehyde dehydrogenase" evidence="3">
    <location>
        <begin position="48"/>
        <end position="376"/>
    </location>
</feature>
<dbReference type="InterPro" id="IPR016161">
    <property type="entry name" value="Ald_DH/histidinol_DH"/>
</dbReference>
<proteinExistence type="inferred from homology"/>
<dbReference type="GO" id="GO:0016620">
    <property type="term" value="F:oxidoreductase activity, acting on the aldehyde or oxo group of donors, NAD or NADP as acceptor"/>
    <property type="evidence" value="ECO:0007669"/>
    <property type="project" value="InterPro"/>
</dbReference>
<evidence type="ECO:0000313" key="4">
    <source>
        <dbReference type="EMBL" id="CDM30258.1"/>
    </source>
</evidence>
<gene>
    <name evidence="4" type="ORF">PROQFM164_S02g000407</name>
</gene>
<name>W6Q156_PENRF</name>
<comment type="similarity">
    <text evidence="1">Belongs to the aldehyde dehydrogenase family.</text>
</comment>
<protein>
    <submittedName>
        <fullName evidence="4">Delta l-pyrroline-5-carboxylate synthetase</fullName>
    </submittedName>
</protein>
<dbReference type="EMBL" id="HG792016">
    <property type="protein sequence ID" value="CDM30258.1"/>
    <property type="molecule type" value="Genomic_DNA"/>
</dbReference>
<dbReference type="STRING" id="1365484.W6Q156"/>
<dbReference type="PANTHER" id="PTHR43720:SF2">
    <property type="entry name" value="2-AMINOMUCONIC SEMIALDEHYDE DEHYDROGENASE"/>
    <property type="match status" value="1"/>
</dbReference>
<evidence type="ECO:0000256" key="1">
    <source>
        <dbReference type="ARBA" id="ARBA00009986"/>
    </source>
</evidence>
<keyword evidence="2" id="KW-0520">NAD</keyword>
<keyword evidence="5" id="KW-1185">Reference proteome</keyword>
<evidence type="ECO:0000256" key="2">
    <source>
        <dbReference type="ARBA" id="ARBA00023027"/>
    </source>
</evidence>
<dbReference type="SUPFAM" id="SSF53720">
    <property type="entry name" value="ALDH-like"/>
    <property type="match status" value="1"/>
</dbReference>
<sequence length="386" mass="42751">MNTISTLWQLDTLVRTSDHLTNSTNEPLQLQNFIENQFLDCAHTPEWIDSPSPRSGKLLLKVPLSPPNVVDYAINVASRAFPAWSQTTPHERSDLLLRVASILEEKKDMFTVWESIDQGKTLFRARSEVDRSIEHFRYFAKYILHDESVVHLNKGTGDSTLTHEHRVPVGVYAIVTSSNMPLFLLTSKIAPCLAFGCTGVAKPSELTSMTAFLFGEVLRQAELPPGVMNIVFGNGTDTGSTLIGSPLVKGVSFCGAIETGIQIRKDTAADIHKHMSLEIRGSSPILVFGDVDVDEAVSAAAYAAFENSGQLCLGGSRIFVHKSIYRMFLLKFTRYVHSNYGLDKELGPIVFGEHYSKIRSHLVQAGEEHARFEIGRIPDDVPEDGF</sequence>
<reference evidence="4" key="1">
    <citation type="journal article" date="2014" name="Nat. Commun.">
        <title>Multiple recent horizontal transfers of a large genomic region in cheese making fungi.</title>
        <authorList>
            <person name="Cheeseman K."/>
            <person name="Ropars J."/>
            <person name="Renault P."/>
            <person name="Dupont J."/>
            <person name="Gouzy J."/>
            <person name="Branca A."/>
            <person name="Abraham A.L."/>
            <person name="Ceppi M."/>
            <person name="Conseiller E."/>
            <person name="Debuchy R."/>
            <person name="Malagnac F."/>
            <person name="Goarin A."/>
            <person name="Silar P."/>
            <person name="Lacoste S."/>
            <person name="Sallet E."/>
            <person name="Bensimon A."/>
            <person name="Giraud T."/>
            <person name="Brygoo Y."/>
        </authorList>
    </citation>
    <scope>NUCLEOTIDE SEQUENCE [LARGE SCALE GENOMIC DNA]</scope>
    <source>
        <strain evidence="4">FM164</strain>
    </source>
</reference>
<dbReference type="InterPro" id="IPR016163">
    <property type="entry name" value="Ald_DH_C"/>
</dbReference>
<dbReference type="OMA" id="IYVHRRI"/>
<dbReference type="Pfam" id="PF00171">
    <property type="entry name" value="Aldedh"/>
    <property type="match status" value="1"/>
</dbReference>
<accession>W6Q156</accession>
<dbReference type="Gene3D" id="3.40.309.10">
    <property type="entry name" value="Aldehyde Dehydrogenase, Chain A, domain 2"/>
    <property type="match status" value="1"/>
</dbReference>
<evidence type="ECO:0000259" key="3">
    <source>
        <dbReference type="Pfam" id="PF00171"/>
    </source>
</evidence>
<dbReference type="InterPro" id="IPR015590">
    <property type="entry name" value="Aldehyde_DH_dom"/>
</dbReference>
<dbReference type="PANTHER" id="PTHR43720">
    <property type="entry name" value="2-AMINOMUCONIC SEMIALDEHYDE DEHYDROGENASE"/>
    <property type="match status" value="1"/>
</dbReference>
<organism evidence="4 5">
    <name type="scientific">Penicillium roqueforti (strain FM164)</name>
    <dbReference type="NCBI Taxonomy" id="1365484"/>
    <lineage>
        <taxon>Eukaryota</taxon>
        <taxon>Fungi</taxon>
        <taxon>Dikarya</taxon>
        <taxon>Ascomycota</taxon>
        <taxon>Pezizomycotina</taxon>
        <taxon>Eurotiomycetes</taxon>
        <taxon>Eurotiomycetidae</taxon>
        <taxon>Eurotiales</taxon>
        <taxon>Aspergillaceae</taxon>
        <taxon>Penicillium</taxon>
    </lineage>
</organism>